<organism evidence="2 3">
    <name type="scientific">Laodelphax striatellus</name>
    <name type="common">Small brown planthopper</name>
    <name type="synonym">Delphax striatella</name>
    <dbReference type="NCBI Taxonomy" id="195883"/>
    <lineage>
        <taxon>Eukaryota</taxon>
        <taxon>Metazoa</taxon>
        <taxon>Ecdysozoa</taxon>
        <taxon>Arthropoda</taxon>
        <taxon>Hexapoda</taxon>
        <taxon>Insecta</taxon>
        <taxon>Pterygota</taxon>
        <taxon>Neoptera</taxon>
        <taxon>Paraneoptera</taxon>
        <taxon>Hemiptera</taxon>
        <taxon>Auchenorrhyncha</taxon>
        <taxon>Fulgoroidea</taxon>
        <taxon>Delphacidae</taxon>
        <taxon>Criomorphinae</taxon>
        <taxon>Laodelphax</taxon>
    </lineage>
</organism>
<comment type="caution">
    <text evidence="2">The sequence shown here is derived from an EMBL/GenBank/DDBJ whole genome shotgun (WGS) entry which is preliminary data.</text>
</comment>
<dbReference type="OrthoDB" id="6630176at2759"/>
<proteinExistence type="predicted"/>
<accession>A0A482XBY3</accession>
<dbReference type="Pfam" id="PF16012">
    <property type="entry name" value="DUF4780"/>
    <property type="match status" value="1"/>
</dbReference>
<reference evidence="2 3" key="1">
    <citation type="journal article" date="2017" name="Gigascience">
        <title>Genome sequence of the small brown planthopper, Laodelphax striatellus.</title>
        <authorList>
            <person name="Zhu J."/>
            <person name="Jiang F."/>
            <person name="Wang X."/>
            <person name="Yang P."/>
            <person name="Bao Y."/>
            <person name="Zhao W."/>
            <person name="Wang W."/>
            <person name="Lu H."/>
            <person name="Wang Q."/>
            <person name="Cui N."/>
            <person name="Li J."/>
            <person name="Chen X."/>
            <person name="Luo L."/>
            <person name="Yu J."/>
            <person name="Kang L."/>
            <person name="Cui F."/>
        </authorList>
    </citation>
    <scope>NUCLEOTIDE SEQUENCE [LARGE SCALE GENOMIC DNA]</scope>
    <source>
        <strain evidence="2">Lst14</strain>
    </source>
</reference>
<dbReference type="AlphaFoldDB" id="A0A482XBY3"/>
<dbReference type="EMBL" id="QKKF02012975">
    <property type="protein sequence ID" value="RZF43172.1"/>
    <property type="molecule type" value="Genomic_DNA"/>
</dbReference>
<feature type="domain" description="DUF4780" evidence="1">
    <location>
        <begin position="36"/>
        <end position="147"/>
    </location>
</feature>
<evidence type="ECO:0000313" key="3">
    <source>
        <dbReference type="Proteomes" id="UP000291343"/>
    </source>
</evidence>
<evidence type="ECO:0000259" key="1">
    <source>
        <dbReference type="Pfam" id="PF16012"/>
    </source>
</evidence>
<dbReference type="STRING" id="195883.A0A482XBY3"/>
<dbReference type="Proteomes" id="UP000291343">
    <property type="component" value="Unassembled WGS sequence"/>
</dbReference>
<gene>
    <name evidence="2" type="ORF">LSTR_LSTR013337</name>
</gene>
<protein>
    <recommendedName>
        <fullName evidence="1">DUF4780 domain-containing protein</fullName>
    </recommendedName>
</protein>
<dbReference type="InParanoid" id="A0A482XBY3"/>
<keyword evidence="3" id="KW-1185">Reference proteome</keyword>
<sequence>MLQHSLKRMLPIMHKMKNINKTLNKNILLSIQYLRVRVGIIHQNYPDELLTVEQMNAVEEAVIAQIMEVEGAEQPTFSGMSRKPGYMIVNCDDQPTSTWLTEAVKRIMPWKGAKLKAVLEGEIPRSHVVTAYLPNSSLDSSEYILECYI</sequence>
<dbReference type="InterPro" id="IPR031961">
    <property type="entry name" value="DUF4780"/>
</dbReference>
<name>A0A482XBY3_LAOST</name>
<evidence type="ECO:0000313" key="2">
    <source>
        <dbReference type="EMBL" id="RZF43172.1"/>
    </source>
</evidence>